<gene>
    <name evidence="2" type="ORF">BRAA07T28281Z</name>
    <name evidence="1" type="ORF">BRAPAZ1V2_A07P05580.2</name>
</gene>
<name>A0A3P6BIY7_BRACM</name>
<protein>
    <submittedName>
        <fullName evidence="1">Uncharacterized protein</fullName>
    </submittedName>
</protein>
<evidence type="ECO:0000313" key="1">
    <source>
        <dbReference type="EMBL" id="CAG7900914.1"/>
    </source>
</evidence>
<proteinExistence type="predicted"/>
<dbReference type="EMBL" id="LS974623">
    <property type="protein sequence ID" value="CAG7900914.1"/>
    <property type="molecule type" value="Genomic_DNA"/>
</dbReference>
<dbReference type="Proteomes" id="UP000694005">
    <property type="component" value="Chromosome A07"/>
</dbReference>
<accession>A0A3P6BIY7</accession>
<dbReference type="EMBL" id="LR031574">
    <property type="protein sequence ID" value="VDC95968.1"/>
    <property type="molecule type" value="Genomic_DNA"/>
</dbReference>
<organism evidence="2">
    <name type="scientific">Brassica campestris</name>
    <name type="common">Field mustard</name>
    <dbReference type="NCBI Taxonomy" id="3711"/>
    <lineage>
        <taxon>Eukaryota</taxon>
        <taxon>Viridiplantae</taxon>
        <taxon>Streptophyta</taxon>
        <taxon>Embryophyta</taxon>
        <taxon>Tracheophyta</taxon>
        <taxon>Spermatophyta</taxon>
        <taxon>Magnoliopsida</taxon>
        <taxon>eudicotyledons</taxon>
        <taxon>Gunneridae</taxon>
        <taxon>Pentapetalae</taxon>
        <taxon>rosids</taxon>
        <taxon>malvids</taxon>
        <taxon>Brassicales</taxon>
        <taxon>Brassicaceae</taxon>
        <taxon>Brassiceae</taxon>
        <taxon>Brassica</taxon>
    </lineage>
</organism>
<dbReference type="Gramene" id="A07p05580.2_BraZ1">
    <property type="protein sequence ID" value="A07p05580.2_BraZ1.CDS.1"/>
    <property type="gene ID" value="A07g05580.2_BraZ1"/>
</dbReference>
<sequence>MIKSATLRLLPLSIQFKGKAKFLGPILVFQQDPSRWFAVQAREKSPSLSSSAVENLTGLFKIHH</sequence>
<evidence type="ECO:0000313" key="2">
    <source>
        <dbReference type="EMBL" id="VDC95968.1"/>
    </source>
</evidence>
<dbReference type="AlphaFoldDB" id="A0A3P6BIY7"/>
<reference evidence="2" key="1">
    <citation type="submission" date="2018-11" db="EMBL/GenBank/DDBJ databases">
        <authorList>
            <consortium name="Genoscope - CEA"/>
            <person name="William W."/>
        </authorList>
    </citation>
    <scope>NUCLEOTIDE SEQUENCE</scope>
</reference>